<comment type="similarity">
    <text evidence="1">Belongs to the GppA/Ppx family.</text>
</comment>
<evidence type="ECO:0000313" key="4">
    <source>
        <dbReference type="Proteomes" id="UP000308978"/>
    </source>
</evidence>
<accession>A0A4S4G5H8</accession>
<sequence>MARLGVIDLGSNSVRLVIYEAKKDLRGSKPFRTLADEKKMAGLAAYVEAGRFTDAGIARAADILDGHLGIARNLDCDRVDIFATAVLRNCSNSEAAVSTIEEAIGHAIVLLSAEEEAALGLAGARIGQDMGPGTLIDIGGGSTELTVLAERRHADKDARSVSLPLGSVSSYAQFVRLVLPDAQECAAISEHLRSLLADAGLSPAFRHRHFYGIGGSVRAIVKMQAQALAMPAKPARIERGALDALFGLLESDASAFAHAAVKAAPDRVHTLVPGMVIVRTLMAALGGEDVTVCKYGIREGYLMERMLRG</sequence>
<dbReference type="SUPFAM" id="SSF53067">
    <property type="entry name" value="Actin-like ATPase domain"/>
    <property type="match status" value="2"/>
</dbReference>
<dbReference type="AlphaFoldDB" id="A0A4S4G5H8"/>
<feature type="domain" description="Ppx/GppA phosphatase N-terminal" evidence="2">
    <location>
        <begin position="28"/>
        <end position="307"/>
    </location>
</feature>
<dbReference type="InterPro" id="IPR043129">
    <property type="entry name" value="ATPase_NBD"/>
</dbReference>
<organism evidence="3 4">
    <name type="scientific">Adlercreutzia caecimuris</name>
    <dbReference type="NCBI Taxonomy" id="671266"/>
    <lineage>
        <taxon>Bacteria</taxon>
        <taxon>Bacillati</taxon>
        <taxon>Actinomycetota</taxon>
        <taxon>Coriobacteriia</taxon>
        <taxon>Eggerthellales</taxon>
        <taxon>Eggerthellaceae</taxon>
        <taxon>Adlercreutzia</taxon>
    </lineage>
</organism>
<dbReference type="CDD" id="cd24052">
    <property type="entry name" value="ASKHA_NBD_HpPPX-GppA-like"/>
    <property type="match status" value="1"/>
</dbReference>
<dbReference type="Gene3D" id="3.30.420.40">
    <property type="match status" value="1"/>
</dbReference>
<protein>
    <submittedName>
        <fullName evidence="3">Exopolyphosphatase</fullName>
    </submittedName>
</protein>
<evidence type="ECO:0000256" key="1">
    <source>
        <dbReference type="ARBA" id="ARBA00007125"/>
    </source>
</evidence>
<dbReference type="Gene3D" id="3.30.420.150">
    <property type="entry name" value="Exopolyphosphatase. Domain 2"/>
    <property type="match status" value="1"/>
</dbReference>
<name>A0A4S4G5H8_9ACTN</name>
<dbReference type="GO" id="GO:0016462">
    <property type="term" value="F:pyrophosphatase activity"/>
    <property type="evidence" value="ECO:0007669"/>
    <property type="project" value="TreeGrafter"/>
</dbReference>
<dbReference type="PANTHER" id="PTHR30005:SF0">
    <property type="entry name" value="RETROGRADE REGULATION PROTEIN 2"/>
    <property type="match status" value="1"/>
</dbReference>
<dbReference type="InterPro" id="IPR050273">
    <property type="entry name" value="GppA/Ppx_hydrolase"/>
</dbReference>
<dbReference type="RefSeq" id="WP_136433368.1">
    <property type="nucleotide sequence ID" value="NZ_SSTJ01000003.1"/>
</dbReference>
<dbReference type="PANTHER" id="PTHR30005">
    <property type="entry name" value="EXOPOLYPHOSPHATASE"/>
    <property type="match status" value="1"/>
</dbReference>
<comment type="caution">
    <text evidence="3">The sequence shown here is derived from an EMBL/GenBank/DDBJ whole genome shotgun (WGS) entry which is preliminary data.</text>
</comment>
<proteinExistence type="inferred from homology"/>
<dbReference type="EMBL" id="SSTJ01000003">
    <property type="protein sequence ID" value="THG37925.1"/>
    <property type="molecule type" value="Genomic_DNA"/>
</dbReference>
<dbReference type="Pfam" id="PF02541">
    <property type="entry name" value="Ppx-GppA"/>
    <property type="match status" value="1"/>
</dbReference>
<evidence type="ECO:0000313" key="3">
    <source>
        <dbReference type="EMBL" id="THG37925.1"/>
    </source>
</evidence>
<evidence type="ECO:0000259" key="2">
    <source>
        <dbReference type="Pfam" id="PF02541"/>
    </source>
</evidence>
<gene>
    <name evidence="3" type="ORF">E5986_03430</name>
</gene>
<dbReference type="Proteomes" id="UP000308978">
    <property type="component" value="Unassembled WGS sequence"/>
</dbReference>
<reference evidence="3 4" key="1">
    <citation type="submission" date="2019-04" db="EMBL/GenBank/DDBJ databases">
        <title>Microbes associate with the intestines of laboratory mice.</title>
        <authorList>
            <person name="Navarre W."/>
            <person name="Wong E."/>
            <person name="Huang K.C."/>
            <person name="Tropini C."/>
            <person name="Ng K."/>
            <person name="Yu B."/>
        </authorList>
    </citation>
    <scope>NUCLEOTIDE SEQUENCE [LARGE SCALE GENOMIC DNA]</scope>
    <source>
        <strain evidence="3 4">NM80_B27</strain>
    </source>
</reference>
<dbReference type="InterPro" id="IPR003695">
    <property type="entry name" value="Ppx_GppA_N"/>
</dbReference>